<evidence type="ECO:0000256" key="3">
    <source>
        <dbReference type="ARBA" id="ARBA00022475"/>
    </source>
</evidence>
<keyword evidence="7" id="KW-0813">Transport</keyword>
<organism evidence="11 12">
    <name type="scientific">Daphnia sinensis</name>
    <dbReference type="NCBI Taxonomy" id="1820382"/>
    <lineage>
        <taxon>Eukaryota</taxon>
        <taxon>Metazoa</taxon>
        <taxon>Ecdysozoa</taxon>
        <taxon>Arthropoda</taxon>
        <taxon>Crustacea</taxon>
        <taxon>Branchiopoda</taxon>
        <taxon>Diplostraca</taxon>
        <taxon>Cladocera</taxon>
        <taxon>Anomopoda</taxon>
        <taxon>Daphniidae</taxon>
        <taxon>Daphnia</taxon>
        <taxon>Daphnia similis group</taxon>
    </lineage>
</organism>
<reference evidence="11 12" key="1">
    <citation type="submission" date="2022-05" db="EMBL/GenBank/DDBJ databases">
        <title>A multi-omics perspective on studying reproductive biology in Daphnia sinensis.</title>
        <authorList>
            <person name="Jia J."/>
        </authorList>
    </citation>
    <scope>NUCLEOTIDE SEQUENCE [LARGE SCALE GENOMIC DNA]</scope>
    <source>
        <strain evidence="11 12">WSL</strain>
    </source>
</reference>
<feature type="transmembrane region" description="Helical" evidence="7">
    <location>
        <begin position="203"/>
        <end position="222"/>
    </location>
</feature>
<feature type="transmembrane region" description="Helical" evidence="7">
    <location>
        <begin position="130"/>
        <end position="147"/>
    </location>
</feature>
<dbReference type="PANTHER" id="PTHR10590">
    <property type="entry name" value="SODIUM/NUCLEOSIDE COTRANSPORTER"/>
    <property type="match status" value="1"/>
</dbReference>
<evidence type="ECO:0000256" key="6">
    <source>
        <dbReference type="ARBA" id="ARBA00023136"/>
    </source>
</evidence>
<comment type="similarity">
    <text evidence="2 7">Belongs to the concentrative nucleoside transporter (CNT) (TC 2.A.41) family.</text>
</comment>
<dbReference type="EMBL" id="WJBH02000004">
    <property type="protein sequence ID" value="KAI9560235.1"/>
    <property type="molecule type" value="Genomic_DNA"/>
</dbReference>
<comment type="caution">
    <text evidence="11">The sequence shown here is derived from an EMBL/GenBank/DDBJ whole genome shotgun (WGS) entry which is preliminary data.</text>
</comment>
<keyword evidence="6 7" id="KW-0472">Membrane</keyword>
<evidence type="ECO:0000256" key="4">
    <source>
        <dbReference type="ARBA" id="ARBA00022692"/>
    </source>
</evidence>
<keyword evidence="12" id="KW-1185">Reference proteome</keyword>
<accession>A0AAD5PYQ9</accession>
<evidence type="ECO:0000256" key="5">
    <source>
        <dbReference type="ARBA" id="ARBA00022989"/>
    </source>
</evidence>
<keyword evidence="3" id="KW-1003">Cell membrane</keyword>
<dbReference type="Proteomes" id="UP000820818">
    <property type="component" value="Linkage Group LG4"/>
</dbReference>
<keyword evidence="4 7" id="KW-0812">Transmembrane</keyword>
<evidence type="ECO:0000259" key="8">
    <source>
        <dbReference type="Pfam" id="PF01773"/>
    </source>
</evidence>
<feature type="domain" description="Concentrative nucleoside transporter N-terminal" evidence="8">
    <location>
        <begin position="210"/>
        <end position="283"/>
    </location>
</feature>
<evidence type="ECO:0000259" key="10">
    <source>
        <dbReference type="Pfam" id="PF07670"/>
    </source>
</evidence>
<dbReference type="AlphaFoldDB" id="A0AAD5PYQ9"/>
<feature type="transmembrane region" description="Helical" evidence="7">
    <location>
        <begin position="590"/>
        <end position="613"/>
    </location>
</feature>
<evidence type="ECO:0000256" key="7">
    <source>
        <dbReference type="RuleBase" id="RU362018"/>
    </source>
</evidence>
<dbReference type="Pfam" id="PF01773">
    <property type="entry name" value="Nucleos_tra2_N"/>
    <property type="match status" value="1"/>
</dbReference>
<dbReference type="InterPro" id="IPR011642">
    <property type="entry name" value="Gate_dom"/>
</dbReference>
<feature type="transmembrane region" description="Helical" evidence="7">
    <location>
        <begin position="178"/>
        <end position="197"/>
    </location>
</feature>
<feature type="domain" description="Concentrative nucleoside transporter C-terminal" evidence="9">
    <location>
        <begin position="402"/>
        <end position="610"/>
    </location>
</feature>
<feature type="transmembrane region" description="Helical" evidence="7">
    <location>
        <begin position="456"/>
        <end position="474"/>
    </location>
</feature>
<protein>
    <recommendedName>
        <fullName evidence="7">Sodium/nucleoside cotransporter</fullName>
    </recommendedName>
</protein>
<feature type="transmembrane region" description="Helical" evidence="7">
    <location>
        <begin position="234"/>
        <end position="253"/>
    </location>
</feature>
<sequence length="640" mass="70277">MELGKVNVGLEIDEEQSLPLDSHESSYGTLHIPHLTIHRDDDHASLSRKKERPKIVIPEETDEEVNESCTFIGNALEKFWIYLNDFATRREQLVRGLIYVILAILYNAYFVASIYYSIKNGIPMDWCGGVGLLIILTVISYVGLFYFQIVKKFWGESIDQKVLQPIDRSFDRVWKYRLVQYAFYLAIIAALIVFLVIDTADDRYRLISFLGLIVFLLLGWIFSKHPSKVKWRHVTWGVALQFIFGLIVLRWDVGRQVIQCLGDKITVFLDYSNAGSGFVYGYLVTDVNMAGIALGTIFAFRILSVIFFFSFFVSILYYYGIMQWVVQKIGWLLQISIGTTAAESMNAAGNIFLGQTEAPLLIRPLLPQMTKSELHAVMTGGFATIAGGVLAAFISFGISASHLLSASVMSAPAALAYSKLFYPESEKSQTKAGDVKIPKGTEANALDAAAQGAANAVFLVLNIIANLIAFLAFIAFLNGIISWFGGLLGAPYVTFEYIMGKIFIPVAWLMGVPAAECDLVANLVALKTIVNEFAAYSKLSEYIAQGIISKRAETIATYALCGFSNPGSIGTQIAALSTMAPDRQSDLAQVAFRAFVAGSAACFMTACIAGTLISAPSDIPTSTAFTPSTFSFTPNMTAIF</sequence>
<dbReference type="InterPro" id="IPR002668">
    <property type="entry name" value="CNT_N_dom"/>
</dbReference>
<feature type="transmembrane region" description="Helical" evidence="7">
    <location>
        <begin position="97"/>
        <end position="118"/>
    </location>
</feature>
<feature type="domain" description="Nucleoside transporter/FeoB GTPase Gate" evidence="10">
    <location>
        <begin position="300"/>
        <end position="397"/>
    </location>
</feature>
<name>A0AAD5PYQ9_9CRUS</name>
<evidence type="ECO:0000313" key="11">
    <source>
        <dbReference type="EMBL" id="KAI9560235.1"/>
    </source>
</evidence>
<evidence type="ECO:0000259" key="9">
    <source>
        <dbReference type="Pfam" id="PF07662"/>
    </source>
</evidence>
<dbReference type="Pfam" id="PF07662">
    <property type="entry name" value="Nucleos_tra2_C"/>
    <property type="match status" value="1"/>
</dbReference>
<dbReference type="InterPro" id="IPR018270">
    <property type="entry name" value="C_nuclsd_transpt_met_bac"/>
</dbReference>
<keyword evidence="5 7" id="KW-1133">Transmembrane helix</keyword>
<evidence type="ECO:0000256" key="1">
    <source>
        <dbReference type="ARBA" id="ARBA00004651"/>
    </source>
</evidence>
<dbReference type="InterPro" id="IPR008276">
    <property type="entry name" value="C_nuclsd_transpt"/>
</dbReference>
<dbReference type="InterPro" id="IPR011657">
    <property type="entry name" value="CNT_C_dom"/>
</dbReference>
<dbReference type="PANTHER" id="PTHR10590:SF4">
    <property type="entry name" value="SOLUTE CARRIER FAMILY 28 MEMBER 3"/>
    <property type="match status" value="1"/>
</dbReference>
<comment type="subcellular location">
    <subcellularLocation>
        <location evidence="1">Cell membrane</location>
        <topology evidence="1">Multi-pass membrane protein</topology>
    </subcellularLocation>
</comment>
<dbReference type="NCBIfam" id="TIGR00804">
    <property type="entry name" value="nupC"/>
    <property type="match status" value="1"/>
</dbReference>
<dbReference type="Pfam" id="PF07670">
    <property type="entry name" value="Gate"/>
    <property type="match status" value="1"/>
</dbReference>
<proteinExistence type="inferred from homology"/>
<evidence type="ECO:0000313" key="12">
    <source>
        <dbReference type="Proteomes" id="UP000820818"/>
    </source>
</evidence>
<gene>
    <name evidence="11" type="ORF">GHT06_014249</name>
</gene>
<feature type="transmembrane region" description="Helical" evidence="7">
    <location>
        <begin position="297"/>
        <end position="319"/>
    </location>
</feature>
<dbReference type="GO" id="GO:0005415">
    <property type="term" value="F:nucleoside:sodium symporter activity"/>
    <property type="evidence" value="ECO:0007669"/>
    <property type="project" value="TreeGrafter"/>
</dbReference>
<feature type="transmembrane region" description="Helical" evidence="7">
    <location>
        <begin position="374"/>
        <end position="398"/>
    </location>
</feature>
<dbReference type="GO" id="GO:0005886">
    <property type="term" value="C:plasma membrane"/>
    <property type="evidence" value="ECO:0007669"/>
    <property type="project" value="UniProtKB-SubCell"/>
</dbReference>
<evidence type="ECO:0000256" key="2">
    <source>
        <dbReference type="ARBA" id="ARBA00009033"/>
    </source>
</evidence>